<dbReference type="InterPro" id="IPR001345">
    <property type="entry name" value="PG/BPGM_mutase_AS"/>
</dbReference>
<keyword evidence="5" id="KW-1185">Reference proteome</keyword>
<dbReference type="KEGG" id="xap:XA3_10310"/>
<feature type="active site" description="Proton donor/acceptor" evidence="2">
    <location>
        <position position="86"/>
    </location>
</feature>
<dbReference type="InterPro" id="IPR029033">
    <property type="entry name" value="His_PPase_superfam"/>
</dbReference>
<evidence type="ECO:0000313" key="4">
    <source>
        <dbReference type="EMBL" id="BDR58590.1"/>
    </source>
</evidence>
<proteinExistence type="predicted"/>
<dbReference type="SUPFAM" id="SSF53254">
    <property type="entry name" value="Phosphoglycerate mutase-like"/>
    <property type="match status" value="1"/>
</dbReference>
<dbReference type="Proteomes" id="UP001321861">
    <property type="component" value="Chromosome"/>
</dbReference>
<dbReference type="PROSITE" id="PS00175">
    <property type="entry name" value="PG_MUTASE"/>
    <property type="match status" value="1"/>
</dbReference>
<dbReference type="GO" id="GO:0005829">
    <property type="term" value="C:cytosol"/>
    <property type="evidence" value="ECO:0007669"/>
    <property type="project" value="TreeGrafter"/>
</dbReference>
<dbReference type="GO" id="GO:0043456">
    <property type="term" value="P:regulation of pentose-phosphate shunt"/>
    <property type="evidence" value="ECO:0007669"/>
    <property type="project" value="TreeGrafter"/>
</dbReference>
<feature type="active site" description="Tele-phosphohistidine intermediate" evidence="2">
    <location>
        <position position="10"/>
    </location>
</feature>
<dbReference type="AlphaFoldDB" id="A0AAU9DF89"/>
<dbReference type="GO" id="GO:0045820">
    <property type="term" value="P:negative regulation of glycolytic process"/>
    <property type="evidence" value="ECO:0007669"/>
    <property type="project" value="TreeGrafter"/>
</dbReference>
<dbReference type="PANTHER" id="PTHR46517:SF1">
    <property type="entry name" value="FRUCTOSE-2,6-BISPHOSPHATASE TIGAR"/>
    <property type="match status" value="1"/>
</dbReference>
<dbReference type="PANTHER" id="PTHR46517">
    <property type="entry name" value="FRUCTOSE-2,6-BISPHOSPHATASE TIGAR"/>
    <property type="match status" value="1"/>
</dbReference>
<name>A0AAU9DF89_9LACO</name>
<feature type="binding site" evidence="3">
    <location>
        <begin position="86"/>
        <end position="89"/>
    </location>
    <ligand>
        <name>substrate</name>
    </ligand>
</feature>
<evidence type="ECO:0000256" key="3">
    <source>
        <dbReference type="PIRSR" id="PIRSR613078-2"/>
    </source>
</evidence>
<sequence>MNTTIYLVRHGETTANVMGLVQGWCDFTLTEQGLLGAEYLGRGMKDITFSAAYSGDLTRQEKTAREALKYSGNAEVPLQITSDLREGNYGSYEGRKFPEIAQYYGYESFDVFLKSCGPLAQNKMQDFYYQADQKNLLNTNLPEAYRAESSAAVEKRMSNCISQIVKKEESAGGGNILVVSSGMSINLFLHQAKIPEYTGTTLKNDAVTKVVYQAEKFKLSGEIGSLEYFERGQEDLK</sequence>
<dbReference type="EMBL" id="AP026802">
    <property type="protein sequence ID" value="BDR58590.1"/>
    <property type="molecule type" value="Genomic_DNA"/>
</dbReference>
<protein>
    <submittedName>
        <fullName evidence="4">Phosphoglycerate mutase</fullName>
    </submittedName>
</protein>
<organism evidence="4 5">
    <name type="scientific">Xylocopilactobacillus apicola</name>
    <dbReference type="NCBI Taxonomy" id="2932184"/>
    <lineage>
        <taxon>Bacteria</taxon>
        <taxon>Bacillati</taxon>
        <taxon>Bacillota</taxon>
        <taxon>Bacilli</taxon>
        <taxon>Lactobacillales</taxon>
        <taxon>Lactobacillaceae</taxon>
        <taxon>Xylocopilactobacillus</taxon>
    </lineage>
</organism>
<feature type="binding site" evidence="3">
    <location>
        <position position="59"/>
    </location>
    <ligand>
        <name>substrate</name>
    </ligand>
</feature>
<dbReference type="InterPro" id="IPR051695">
    <property type="entry name" value="Phosphoglycerate_Mutase"/>
</dbReference>
<dbReference type="Gene3D" id="3.40.50.1240">
    <property type="entry name" value="Phosphoglycerate mutase-like"/>
    <property type="match status" value="1"/>
</dbReference>
<reference evidence="4 5" key="1">
    <citation type="journal article" date="2023" name="Microbiol. Spectr.">
        <title>Symbiosis of Carpenter Bees with Uncharacterized Lactic Acid Bacteria Showing NAD Auxotrophy.</title>
        <authorList>
            <person name="Kawasaki S."/>
            <person name="Ozawa K."/>
            <person name="Mori T."/>
            <person name="Yamamoto A."/>
            <person name="Ito M."/>
            <person name="Ohkuma M."/>
            <person name="Sakamoto M."/>
            <person name="Matsutani M."/>
        </authorList>
    </citation>
    <scope>NUCLEOTIDE SEQUENCE [LARGE SCALE GENOMIC DNA]</scope>
    <source>
        <strain evidence="4 5">XA3</strain>
    </source>
</reference>
<accession>A0AAU9DF89</accession>
<feature type="binding site" evidence="3">
    <location>
        <begin position="9"/>
        <end position="16"/>
    </location>
    <ligand>
        <name>substrate</name>
    </ligand>
</feature>
<dbReference type="RefSeq" id="WP_317636468.1">
    <property type="nucleotide sequence ID" value="NZ_AP026802.1"/>
</dbReference>
<dbReference type="GO" id="GO:0004331">
    <property type="term" value="F:fructose-2,6-bisphosphate 2-phosphatase activity"/>
    <property type="evidence" value="ECO:0007669"/>
    <property type="project" value="TreeGrafter"/>
</dbReference>
<dbReference type="CDD" id="cd07067">
    <property type="entry name" value="HP_PGM_like"/>
    <property type="match status" value="1"/>
</dbReference>
<evidence type="ECO:0000256" key="2">
    <source>
        <dbReference type="PIRSR" id="PIRSR613078-1"/>
    </source>
</evidence>
<keyword evidence="1" id="KW-0378">Hydrolase</keyword>
<gene>
    <name evidence="4" type="primary">gpmA2</name>
    <name evidence="4" type="ORF">XA3_10310</name>
</gene>
<dbReference type="Pfam" id="PF00300">
    <property type="entry name" value="His_Phos_1"/>
    <property type="match status" value="2"/>
</dbReference>
<evidence type="ECO:0000313" key="5">
    <source>
        <dbReference type="Proteomes" id="UP001321861"/>
    </source>
</evidence>
<dbReference type="InterPro" id="IPR013078">
    <property type="entry name" value="His_Pase_superF_clade-1"/>
</dbReference>
<dbReference type="SMART" id="SM00855">
    <property type="entry name" value="PGAM"/>
    <property type="match status" value="1"/>
</dbReference>
<evidence type="ECO:0000256" key="1">
    <source>
        <dbReference type="ARBA" id="ARBA00022801"/>
    </source>
</evidence>